<dbReference type="Gene3D" id="3.40.800.10">
    <property type="entry name" value="Ureohydrolase domain"/>
    <property type="match status" value="1"/>
</dbReference>
<dbReference type="InterPro" id="IPR023696">
    <property type="entry name" value="Ureohydrolase_dom_sf"/>
</dbReference>
<keyword evidence="1" id="KW-0479">Metal-binding</keyword>
<dbReference type="AlphaFoldDB" id="A0A934JRC7"/>
<dbReference type="PANTHER" id="PTHR11358:SF35">
    <property type="entry name" value="FORMIMIDOYLGLUTAMASE"/>
    <property type="match status" value="1"/>
</dbReference>
<protein>
    <submittedName>
        <fullName evidence="6">Arginase family protein</fullName>
    </submittedName>
</protein>
<dbReference type="PIRSF" id="PIRSF036979">
    <property type="entry name" value="Arginase"/>
    <property type="match status" value="1"/>
</dbReference>
<dbReference type="Pfam" id="PF00491">
    <property type="entry name" value="Arginase"/>
    <property type="match status" value="1"/>
</dbReference>
<evidence type="ECO:0000256" key="4">
    <source>
        <dbReference type="ARBA" id="ARBA00023211"/>
    </source>
</evidence>
<keyword evidence="2" id="KW-0378">Hydrolase</keyword>
<comment type="similarity">
    <text evidence="5">Belongs to the arginase family.</text>
</comment>
<evidence type="ECO:0000256" key="5">
    <source>
        <dbReference type="PROSITE-ProRule" id="PRU00742"/>
    </source>
</evidence>
<dbReference type="PRINTS" id="PR00116">
    <property type="entry name" value="ARGINASE"/>
</dbReference>
<evidence type="ECO:0000256" key="1">
    <source>
        <dbReference type="ARBA" id="ARBA00022723"/>
    </source>
</evidence>
<dbReference type="SUPFAM" id="SSF52768">
    <property type="entry name" value="Arginase/deacetylase"/>
    <property type="match status" value="1"/>
</dbReference>
<evidence type="ECO:0000256" key="3">
    <source>
        <dbReference type="ARBA" id="ARBA00022808"/>
    </source>
</evidence>
<dbReference type="GO" id="GO:0046872">
    <property type="term" value="F:metal ion binding"/>
    <property type="evidence" value="ECO:0007669"/>
    <property type="project" value="UniProtKB-KW"/>
</dbReference>
<proteinExistence type="inferred from homology"/>
<dbReference type="GO" id="GO:0033389">
    <property type="term" value="P:putrescine biosynthetic process from arginine, via agmatine"/>
    <property type="evidence" value="ECO:0007669"/>
    <property type="project" value="TreeGrafter"/>
</dbReference>
<name>A0A934JRC7_9BACT</name>
<dbReference type="InterPro" id="IPR006035">
    <property type="entry name" value="Ureohydrolase"/>
</dbReference>
<dbReference type="GO" id="GO:0006547">
    <property type="term" value="P:L-histidine metabolic process"/>
    <property type="evidence" value="ECO:0007669"/>
    <property type="project" value="UniProtKB-KW"/>
</dbReference>
<dbReference type="RefSeq" id="WP_337309109.1">
    <property type="nucleotide sequence ID" value="NZ_JAEKNS010000030.1"/>
</dbReference>
<sequence>MRDWLAAGGGDGDADVVVLGAPISKASISPSQAWSTPAAFREALARYPTWDASTGADITGLAARDAGDVEGDRHDPDASAAHRRIEEAVAELAGAAAGGLVVVIGGDNSLTRPAFLGISRRRPQTEWGLLTLDAHHDCRPVTSASANGTPVRELIEGGLPGNRVAQVGIHPLGNAVEHARWALDQGVHVHDLDEVRRYGVEAVVEDALRELRRNGAQALYVDLDIDVVDRAFAPACPASLPGGLFPADLLGAARVLGRQPEVAIADLCEVDAEADVAGITVRLMAATFTALCAGMALREREAPPS</sequence>
<dbReference type="PROSITE" id="PS51409">
    <property type="entry name" value="ARGINASE_2"/>
    <property type="match status" value="1"/>
</dbReference>
<evidence type="ECO:0000313" key="6">
    <source>
        <dbReference type="EMBL" id="MBJ7593637.1"/>
    </source>
</evidence>
<evidence type="ECO:0000256" key="2">
    <source>
        <dbReference type="ARBA" id="ARBA00022801"/>
    </source>
</evidence>
<dbReference type="PANTHER" id="PTHR11358">
    <property type="entry name" value="ARGINASE/AGMATINASE"/>
    <property type="match status" value="1"/>
</dbReference>
<organism evidence="6 7">
    <name type="scientific">Candidatus Aeolococcus gillhamiae</name>
    <dbReference type="NCBI Taxonomy" id="3127015"/>
    <lineage>
        <taxon>Bacteria</taxon>
        <taxon>Bacillati</taxon>
        <taxon>Candidatus Dormiibacterota</taxon>
        <taxon>Candidatus Dormibacteria</taxon>
        <taxon>Candidatus Aeolococcales</taxon>
        <taxon>Candidatus Aeolococcaceae</taxon>
        <taxon>Candidatus Aeolococcus</taxon>
    </lineage>
</organism>
<accession>A0A934JRC7</accession>
<keyword evidence="3" id="KW-0369">Histidine metabolism</keyword>
<keyword evidence="4" id="KW-0464">Manganese</keyword>
<reference evidence="6 7" key="1">
    <citation type="submission" date="2020-10" db="EMBL/GenBank/DDBJ databases">
        <title>Ca. Dormibacterota MAGs.</title>
        <authorList>
            <person name="Montgomery K."/>
        </authorList>
    </citation>
    <scope>NUCLEOTIDE SEQUENCE [LARGE SCALE GENOMIC DNA]</scope>
    <source>
        <strain evidence="6">SC8812_S17_18</strain>
    </source>
</reference>
<evidence type="ECO:0000313" key="7">
    <source>
        <dbReference type="Proteomes" id="UP000606991"/>
    </source>
</evidence>
<gene>
    <name evidence="6" type="ORF">JF886_02045</name>
</gene>
<dbReference type="Proteomes" id="UP000606991">
    <property type="component" value="Unassembled WGS sequence"/>
</dbReference>
<comment type="caution">
    <text evidence="6">The sequence shown here is derived from an EMBL/GenBank/DDBJ whole genome shotgun (WGS) entry which is preliminary data.</text>
</comment>
<dbReference type="EMBL" id="JAEKNS010000030">
    <property type="protein sequence ID" value="MBJ7593637.1"/>
    <property type="molecule type" value="Genomic_DNA"/>
</dbReference>
<dbReference type="GO" id="GO:0008783">
    <property type="term" value="F:agmatinase activity"/>
    <property type="evidence" value="ECO:0007669"/>
    <property type="project" value="TreeGrafter"/>
</dbReference>